<organism evidence="1">
    <name type="scientific">bioreactor metagenome</name>
    <dbReference type="NCBI Taxonomy" id="1076179"/>
    <lineage>
        <taxon>unclassified sequences</taxon>
        <taxon>metagenomes</taxon>
        <taxon>ecological metagenomes</taxon>
    </lineage>
</organism>
<evidence type="ECO:0000313" key="1">
    <source>
        <dbReference type="EMBL" id="MPN53646.1"/>
    </source>
</evidence>
<reference evidence="1" key="1">
    <citation type="submission" date="2019-08" db="EMBL/GenBank/DDBJ databases">
        <authorList>
            <person name="Kucharzyk K."/>
            <person name="Murdoch R.W."/>
            <person name="Higgins S."/>
            <person name="Loffler F."/>
        </authorList>
    </citation>
    <scope>NUCLEOTIDE SEQUENCE</scope>
</reference>
<sequence>MNLLAHFLIAKPCLKQRACRGTAQIPADYRIQREHGESLLRQKDAAARTVYDAL</sequence>
<dbReference type="AlphaFoldDB" id="A0A645IRB6"/>
<protein>
    <submittedName>
        <fullName evidence="1">Uncharacterized protein</fullName>
    </submittedName>
</protein>
<accession>A0A645IRB6</accession>
<gene>
    <name evidence="1" type="ORF">SDC9_201310</name>
</gene>
<name>A0A645IRB6_9ZZZZ</name>
<dbReference type="EMBL" id="VSSQ01120974">
    <property type="protein sequence ID" value="MPN53646.1"/>
    <property type="molecule type" value="Genomic_DNA"/>
</dbReference>
<comment type="caution">
    <text evidence="1">The sequence shown here is derived from an EMBL/GenBank/DDBJ whole genome shotgun (WGS) entry which is preliminary data.</text>
</comment>
<proteinExistence type="predicted"/>